<dbReference type="RefSeq" id="WP_141444095.1">
    <property type="nucleotide sequence ID" value="NZ_CP038231.1"/>
</dbReference>
<dbReference type="Pfam" id="PF00768">
    <property type="entry name" value="Peptidase_S11"/>
    <property type="match status" value="1"/>
</dbReference>
<name>A0A4Y6UAA0_9PROT</name>
<feature type="active site" evidence="7">
    <location>
        <position position="107"/>
    </location>
</feature>
<evidence type="ECO:0000259" key="10">
    <source>
        <dbReference type="Pfam" id="PF00768"/>
    </source>
</evidence>
<dbReference type="KEGG" id="swf:E3E12_04875"/>
<dbReference type="InterPro" id="IPR012338">
    <property type="entry name" value="Beta-lactam/transpept-like"/>
</dbReference>
<accession>A0A4Y6UAA0</accession>
<keyword evidence="11" id="KW-0645">Protease</keyword>
<evidence type="ECO:0000256" key="1">
    <source>
        <dbReference type="ARBA" id="ARBA00007164"/>
    </source>
</evidence>
<keyword evidence="11" id="KW-0121">Carboxypeptidase</keyword>
<keyword evidence="12" id="KW-1185">Reference proteome</keyword>
<dbReference type="InterPro" id="IPR001967">
    <property type="entry name" value="Peptidase_S11_N"/>
</dbReference>
<evidence type="ECO:0000256" key="2">
    <source>
        <dbReference type="ARBA" id="ARBA00022729"/>
    </source>
</evidence>
<keyword evidence="5" id="KW-0573">Peptidoglycan synthesis</keyword>
<evidence type="ECO:0000256" key="4">
    <source>
        <dbReference type="ARBA" id="ARBA00022960"/>
    </source>
</evidence>
<dbReference type="Gene3D" id="3.40.710.10">
    <property type="entry name" value="DD-peptidase/beta-lactamase superfamily"/>
    <property type="match status" value="1"/>
</dbReference>
<dbReference type="PRINTS" id="PR00725">
    <property type="entry name" value="DADACBPTASE1"/>
</dbReference>
<dbReference type="AlphaFoldDB" id="A0A4Y6UAA0"/>
<dbReference type="Proteomes" id="UP000318709">
    <property type="component" value="Chromosome"/>
</dbReference>
<dbReference type="GO" id="GO:0009002">
    <property type="term" value="F:serine-type D-Ala-D-Ala carboxypeptidase activity"/>
    <property type="evidence" value="ECO:0007669"/>
    <property type="project" value="InterPro"/>
</dbReference>
<evidence type="ECO:0000256" key="7">
    <source>
        <dbReference type="PIRSR" id="PIRSR618044-1"/>
    </source>
</evidence>
<dbReference type="EMBL" id="CP038231">
    <property type="protein sequence ID" value="QDH14393.1"/>
    <property type="molecule type" value="Genomic_DNA"/>
</dbReference>
<dbReference type="GO" id="GO:0009252">
    <property type="term" value="P:peptidoglycan biosynthetic process"/>
    <property type="evidence" value="ECO:0007669"/>
    <property type="project" value="UniProtKB-KW"/>
</dbReference>
<protein>
    <submittedName>
        <fullName evidence="11">D-alanyl-D-alanine carboxypeptidase</fullName>
    </submittedName>
</protein>
<feature type="active site" description="Acyl-ester intermediate" evidence="7">
    <location>
        <position position="47"/>
    </location>
</feature>
<evidence type="ECO:0000256" key="8">
    <source>
        <dbReference type="PIRSR" id="PIRSR618044-2"/>
    </source>
</evidence>
<dbReference type="PANTHER" id="PTHR21581">
    <property type="entry name" value="D-ALANYL-D-ALANINE CARBOXYPEPTIDASE"/>
    <property type="match status" value="1"/>
</dbReference>
<keyword evidence="3" id="KW-0378">Hydrolase</keyword>
<evidence type="ECO:0000313" key="11">
    <source>
        <dbReference type="EMBL" id="QDH14393.1"/>
    </source>
</evidence>
<dbReference type="SUPFAM" id="SSF56601">
    <property type="entry name" value="beta-lactamase/transpeptidase-like"/>
    <property type="match status" value="1"/>
</dbReference>
<evidence type="ECO:0000256" key="3">
    <source>
        <dbReference type="ARBA" id="ARBA00022801"/>
    </source>
</evidence>
<keyword evidence="4" id="KW-0133">Cell shape</keyword>
<dbReference type="OrthoDB" id="9795979at2"/>
<evidence type="ECO:0000313" key="12">
    <source>
        <dbReference type="Proteomes" id="UP000318709"/>
    </source>
</evidence>
<feature type="domain" description="Peptidase S11 D-alanyl-D-alanine carboxypeptidase A N-terminal" evidence="10">
    <location>
        <begin position="22"/>
        <end position="240"/>
    </location>
</feature>
<evidence type="ECO:0000256" key="9">
    <source>
        <dbReference type="RuleBase" id="RU004016"/>
    </source>
</evidence>
<dbReference type="GO" id="GO:0008360">
    <property type="term" value="P:regulation of cell shape"/>
    <property type="evidence" value="ECO:0007669"/>
    <property type="project" value="UniProtKB-KW"/>
</dbReference>
<feature type="active site" description="Proton acceptor" evidence="7">
    <location>
        <position position="50"/>
    </location>
</feature>
<dbReference type="PANTHER" id="PTHR21581:SF6">
    <property type="entry name" value="TRAFFICKING PROTEIN PARTICLE COMPLEX SUBUNIT 12"/>
    <property type="match status" value="1"/>
</dbReference>
<feature type="binding site" evidence="8">
    <location>
        <position position="210"/>
    </location>
    <ligand>
        <name>substrate</name>
    </ligand>
</feature>
<dbReference type="InterPro" id="IPR018044">
    <property type="entry name" value="Peptidase_S11"/>
</dbReference>
<sequence length="331" mass="36471">MGMAAFFSMVPKAQAQYAGHVSTLVMDAASGRVLSETDADLQRYPASLTKMMTLYLTFRAIDEGRLSLDQRIAITPHAASMEPSKLGLRPGSTLTVYEAVMALVTKSANDAACALGEYLGNGSEPRFANAMSDQARALGMRNTTFRNASGLPNPDQVTTARDLAILARHLIKDFPQFYPYFSAKEFYFRGRMLPNHDTLLRLYAGADGLKTGYTGAAGHNLVSSAVQGQSRLIGVVMGASSNNIRNLIMMDQLDNGFTAMGQTPYARPTYVAPRRSPLLYVHYHRSRPQHSTLRMATWRHYTHHLTFSSHAAHATHAKHGKAHAVLHKRHH</sequence>
<keyword evidence="2" id="KW-0732">Signal</keyword>
<gene>
    <name evidence="11" type="ORF">E3E12_04875</name>
</gene>
<keyword evidence="6" id="KW-0961">Cell wall biogenesis/degradation</keyword>
<dbReference type="GO" id="GO:0006508">
    <property type="term" value="P:proteolysis"/>
    <property type="evidence" value="ECO:0007669"/>
    <property type="project" value="InterPro"/>
</dbReference>
<organism evidence="11 12">
    <name type="scientific">Formicincola oecophyllae</name>
    <dbReference type="NCBI Taxonomy" id="2558361"/>
    <lineage>
        <taxon>Bacteria</taxon>
        <taxon>Pseudomonadati</taxon>
        <taxon>Pseudomonadota</taxon>
        <taxon>Alphaproteobacteria</taxon>
        <taxon>Acetobacterales</taxon>
        <taxon>Acetobacteraceae</taxon>
        <taxon>Formicincola</taxon>
    </lineage>
</organism>
<reference evidence="11 12" key="1">
    <citation type="submission" date="2019-03" db="EMBL/GenBank/DDBJ databases">
        <title>The complete genome sequence of Swingsia_sp. F3b2 LMG30590(T).</title>
        <authorList>
            <person name="Chua K.-O."/>
            <person name="Chan K.-G."/>
            <person name="See-Too W.-S."/>
        </authorList>
    </citation>
    <scope>NUCLEOTIDE SEQUENCE [LARGE SCALE GENOMIC DNA]</scope>
    <source>
        <strain evidence="11 12">F3b2</strain>
    </source>
</reference>
<dbReference type="GO" id="GO:0071555">
    <property type="term" value="P:cell wall organization"/>
    <property type="evidence" value="ECO:0007669"/>
    <property type="project" value="UniProtKB-KW"/>
</dbReference>
<evidence type="ECO:0000256" key="5">
    <source>
        <dbReference type="ARBA" id="ARBA00022984"/>
    </source>
</evidence>
<proteinExistence type="inferred from homology"/>
<comment type="similarity">
    <text evidence="1 9">Belongs to the peptidase S11 family.</text>
</comment>
<evidence type="ECO:0000256" key="6">
    <source>
        <dbReference type="ARBA" id="ARBA00023316"/>
    </source>
</evidence>